<gene>
    <name evidence="1" type="ORF">Ate02nite_53470</name>
</gene>
<sequence length="354" mass="38623">MLTAAEYDDIKTRLLRVVATVASPRQTLAAAIPGRLAERLPDGEPRILVERVLALCTEDAYHDDPPAVVVLLELLLPLQVATTVARLRTPPPPAPDPFEALIMISKLPFLDRQSTRAALRDFLEIRPTRPVMVVTGPSGFGKTYTGDFVDHVLSARRGIQHCRIPLEEGQGPSTGAEELARDLVTILGGDPAQQPPKTTNGDRWAKDLANWVLSVANNSGFDWWFLLDGFNGQEVRRETQTLITKLAFLMTTGVSRDRHRLILTDFDRSALTIRPGMIAAEETRPIPFDSVRAAIAVVLGHAGIAPDDQRAVVAEAEVLQGFADPVTDLAELALRLSDLAEVTDHRTLTGSTTS</sequence>
<protein>
    <submittedName>
        <fullName evidence="1">Uncharacterized protein</fullName>
    </submittedName>
</protein>
<proteinExistence type="predicted"/>
<dbReference type="EMBL" id="BOMY01000034">
    <property type="protein sequence ID" value="GIF22617.1"/>
    <property type="molecule type" value="Genomic_DNA"/>
</dbReference>
<accession>A0A919NS76</accession>
<dbReference type="Proteomes" id="UP000623608">
    <property type="component" value="Unassembled WGS sequence"/>
</dbReference>
<organism evidence="1 2">
    <name type="scientific">Paractinoplanes tereljensis</name>
    <dbReference type="NCBI Taxonomy" id="571912"/>
    <lineage>
        <taxon>Bacteria</taxon>
        <taxon>Bacillati</taxon>
        <taxon>Actinomycetota</taxon>
        <taxon>Actinomycetes</taxon>
        <taxon>Micromonosporales</taxon>
        <taxon>Micromonosporaceae</taxon>
        <taxon>Paractinoplanes</taxon>
    </lineage>
</organism>
<dbReference type="AlphaFoldDB" id="A0A919NS76"/>
<reference evidence="1" key="1">
    <citation type="submission" date="2021-01" db="EMBL/GenBank/DDBJ databases">
        <title>Whole genome shotgun sequence of Actinoplanes tereljensis NBRC 105297.</title>
        <authorList>
            <person name="Komaki H."/>
            <person name="Tamura T."/>
        </authorList>
    </citation>
    <scope>NUCLEOTIDE SEQUENCE</scope>
    <source>
        <strain evidence="1">NBRC 105297</strain>
    </source>
</reference>
<comment type="caution">
    <text evidence="1">The sequence shown here is derived from an EMBL/GenBank/DDBJ whole genome shotgun (WGS) entry which is preliminary data.</text>
</comment>
<name>A0A919NS76_9ACTN</name>
<keyword evidence="2" id="KW-1185">Reference proteome</keyword>
<dbReference type="RefSeq" id="WP_203810230.1">
    <property type="nucleotide sequence ID" value="NZ_BOMY01000034.1"/>
</dbReference>
<evidence type="ECO:0000313" key="1">
    <source>
        <dbReference type="EMBL" id="GIF22617.1"/>
    </source>
</evidence>
<evidence type="ECO:0000313" key="2">
    <source>
        <dbReference type="Proteomes" id="UP000623608"/>
    </source>
</evidence>